<accession>A0ABQ3GMW7</accession>
<feature type="compositionally biased region" description="Low complexity" evidence="1">
    <location>
        <begin position="16"/>
        <end position="29"/>
    </location>
</feature>
<protein>
    <submittedName>
        <fullName evidence="2">Uncharacterized protein</fullName>
    </submittedName>
</protein>
<comment type="caution">
    <text evidence="2">The sequence shown here is derived from an EMBL/GenBank/DDBJ whole genome shotgun (WGS) entry which is preliminary data.</text>
</comment>
<dbReference type="RefSeq" id="WP_189351186.1">
    <property type="nucleotide sequence ID" value="NZ_BMXK01000013.1"/>
</dbReference>
<dbReference type="EMBL" id="BMXK01000013">
    <property type="protein sequence ID" value="GHD12356.1"/>
    <property type="molecule type" value="Genomic_DNA"/>
</dbReference>
<proteinExistence type="predicted"/>
<sequence length="68" mass="6919">MTASTGPRTPDHSAPGTAHPAAKRAGAGAPTSFYAPVGLDPDFVPRAHSAGAPRRSLWGRLTGLLARS</sequence>
<feature type="region of interest" description="Disordered" evidence="1">
    <location>
        <begin position="1"/>
        <end position="38"/>
    </location>
</feature>
<evidence type="ECO:0000256" key="1">
    <source>
        <dbReference type="SAM" id="MobiDB-lite"/>
    </source>
</evidence>
<gene>
    <name evidence="2" type="ORF">GCM10008096_27610</name>
</gene>
<reference evidence="3" key="1">
    <citation type="journal article" date="2019" name="Int. J. Syst. Evol. Microbiol.">
        <title>The Global Catalogue of Microorganisms (GCM) 10K type strain sequencing project: providing services to taxonomists for standard genome sequencing and annotation.</title>
        <authorList>
            <consortium name="The Broad Institute Genomics Platform"/>
            <consortium name="The Broad Institute Genome Sequencing Center for Infectious Disease"/>
            <person name="Wu L."/>
            <person name="Ma J."/>
        </authorList>
    </citation>
    <scope>NUCLEOTIDE SEQUENCE [LARGE SCALE GENOMIC DNA]</scope>
    <source>
        <strain evidence="3">KCTC 19466</strain>
    </source>
</reference>
<name>A0ABQ3GMW7_9MICC</name>
<keyword evidence="3" id="KW-1185">Reference proteome</keyword>
<dbReference type="Proteomes" id="UP000642819">
    <property type="component" value="Unassembled WGS sequence"/>
</dbReference>
<organism evidence="2 3">
    <name type="scientific">Zhihengliuella salsuginis</name>
    <dbReference type="NCBI Taxonomy" id="578222"/>
    <lineage>
        <taxon>Bacteria</taxon>
        <taxon>Bacillati</taxon>
        <taxon>Actinomycetota</taxon>
        <taxon>Actinomycetes</taxon>
        <taxon>Micrococcales</taxon>
        <taxon>Micrococcaceae</taxon>
        <taxon>Zhihengliuella</taxon>
    </lineage>
</organism>
<evidence type="ECO:0000313" key="2">
    <source>
        <dbReference type="EMBL" id="GHD12356.1"/>
    </source>
</evidence>
<evidence type="ECO:0000313" key="3">
    <source>
        <dbReference type="Proteomes" id="UP000642819"/>
    </source>
</evidence>